<dbReference type="GO" id="GO:0046872">
    <property type="term" value="F:metal ion binding"/>
    <property type="evidence" value="ECO:0007669"/>
    <property type="project" value="UniProtKB-KW"/>
</dbReference>
<dbReference type="Gene3D" id="3.30.2010.10">
    <property type="entry name" value="Metalloproteases ('zincins'), catalytic domain"/>
    <property type="match status" value="1"/>
</dbReference>
<feature type="transmembrane region" description="Helical" evidence="11">
    <location>
        <begin position="238"/>
        <end position="271"/>
    </location>
</feature>
<evidence type="ECO:0000256" key="4">
    <source>
        <dbReference type="ARBA" id="ARBA00022692"/>
    </source>
</evidence>
<evidence type="ECO:0000256" key="2">
    <source>
        <dbReference type="ARBA" id="ARBA00022475"/>
    </source>
</evidence>
<dbReference type="PANTHER" id="PTHR43221">
    <property type="entry name" value="PROTEASE HTPX"/>
    <property type="match status" value="1"/>
</dbReference>
<dbReference type="EMBL" id="AP019377">
    <property type="protein sequence ID" value="BBH93645.1"/>
    <property type="molecule type" value="Genomic_DNA"/>
</dbReference>
<keyword evidence="4 11" id="KW-0812">Transmembrane</keyword>
<feature type="domain" description="Peptidase M48" evidence="12">
    <location>
        <begin position="353"/>
        <end position="545"/>
    </location>
</feature>
<dbReference type="PANTHER" id="PTHR43221:SF2">
    <property type="entry name" value="PROTEASE HTPX HOMOLOG"/>
    <property type="match status" value="1"/>
</dbReference>
<feature type="transmembrane region" description="Helical" evidence="11">
    <location>
        <begin position="318"/>
        <end position="334"/>
    </location>
</feature>
<comment type="cofactor">
    <cofactor evidence="1">
        <name>Zn(2+)</name>
        <dbReference type="ChEBI" id="CHEBI:29105"/>
    </cofactor>
</comment>
<feature type="transmembrane region" description="Helical" evidence="11">
    <location>
        <begin position="195"/>
        <end position="218"/>
    </location>
</feature>
<dbReference type="InterPro" id="IPR001915">
    <property type="entry name" value="Peptidase_M48"/>
</dbReference>
<dbReference type="AlphaFoldDB" id="A0A455T517"/>
<feature type="domain" description="Clp R" evidence="13">
    <location>
        <begin position="21"/>
        <end position="133"/>
    </location>
</feature>
<dbReference type="Gene3D" id="1.10.1780.10">
    <property type="entry name" value="Clp, N-terminal domain"/>
    <property type="match status" value="1"/>
</dbReference>
<keyword evidence="10 11" id="KW-0472">Membrane</keyword>
<keyword evidence="5" id="KW-0479">Metal-binding</keyword>
<dbReference type="InterPro" id="IPR004176">
    <property type="entry name" value="Clp_R_N"/>
</dbReference>
<feature type="transmembrane region" description="Helical" evidence="11">
    <location>
        <begin position="292"/>
        <end position="312"/>
    </location>
</feature>
<sequence>MQQKAWKGNDWGERWIPAFERYSYRAKKALVEACRIALQAGRYWLAGPDLLAGVLANPQEEERTYLAQLGIDLETLKQRLRQLVRYEVTGQEATSIEGGISPAARQALSAAALEAGALGHERIEPLHLLLGLIVCQLPPLSDYLAGPECIENARQIAQQHEPTLNGPETEPEVVLIDMARQQVIATRQHFSPRKWLPLLLAMFFLEIIVGYWFVGRVLSMPLILFLNDLNISLDYHLLILSFSLIFYLILFLSVWMMASLTILLPIVLLVFREAKALGLVTTTAGQWLRLQFGHWLGVTLALSLFIGLLFGLRSLSQTWWWLPIWLLLIVWRCYSIGWRSHPRVLLPGVRRPLPAGEIQQRCASLLQRLNLTLEGIYVYDAKGRLAVSNAYATGLGARRRIWLTDSLLKRFRPDEIEVICAHEIAHHVYHDLRKRLIWAIFSDMITILSFYLLIHLASDIALDGTIILLVLIVPLVWLGTRIFLSRFIYRQEVRADSFALQQTGKVQAYRNAMIRLTNHSASLAWNRRERRPGGSTYPSLVSRLALADLFQQQQQEQMPSSNLP</sequence>
<dbReference type="GO" id="GO:0004222">
    <property type="term" value="F:metalloendopeptidase activity"/>
    <property type="evidence" value="ECO:0007669"/>
    <property type="project" value="InterPro"/>
</dbReference>
<evidence type="ECO:0000256" key="7">
    <source>
        <dbReference type="ARBA" id="ARBA00022833"/>
    </source>
</evidence>
<gene>
    <name evidence="14" type="ORF">KTA_18440</name>
</gene>
<evidence type="ECO:0000256" key="11">
    <source>
        <dbReference type="SAM" id="Phobius"/>
    </source>
</evidence>
<reference evidence="14" key="1">
    <citation type="submission" date="2018-12" db="EMBL/GenBank/DDBJ databases">
        <title>Novel natural products biosynthetic potential of the class Ktedonobacteria.</title>
        <authorList>
            <person name="Zheng Y."/>
            <person name="Saitou A."/>
            <person name="Wang C.M."/>
            <person name="Toyoda A."/>
            <person name="Minakuchi Y."/>
            <person name="Sekiguchi Y."/>
            <person name="Ueda K."/>
            <person name="Takano H."/>
            <person name="Sakai Y."/>
            <person name="Yokota A."/>
            <person name="Yabe S."/>
        </authorList>
    </citation>
    <scope>NUCLEOTIDE SEQUENCE</scope>
    <source>
        <strain evidence="14">A3-2</strain>
    </source>
</reference>
<keyword evidence="8 11" id="KW-1133">Transmembrane helix</keyword>
<evidence type="ECO:0000256" key="5">
    <source>
        <dbReference type="ARBA" id="ARBA00022723"/>
    </source>
</evidence>
<evidence type="ECO:0000313" key="14">
    <source>
        <dbReference type="EMBL" id="BBH93645.1"/>
    </source>
</evidence>
<dbReference type="Pfam" id="PF01435">
    <property type="entry name" value="Peptidase_M48"/>
    <property type="match status" value="1"/>
</dbReference>
<evidence type="ECO:0000256" key="1">
    <source>
        <dbReference type="ARBA" id="ARBA00001947"/>
    </source>
</evidence>
<evidence type="ECO:0000259" key="12">
    <source>
        <dbReference type="Pfam" id="PF01435"/>
    </source>
</evidence>
<dbReference type="InterPro" id="IPR050083">
    <property type="entry name" value="HtpX_protease"/>
</dbReference>
<dbReference type="SUPFAM" id="SSF81923">
    <property type="entry name" value="Double Clp-N motif"/>
    <property type="match status" value="1"/>
</dbReference>
<dbReference type="GO" id="GO:0006508">
    <property type="term" value="P:proteolysis"/>
    <property type="evidence" value="ECO:0007669"/>
    <property type="project" value="UniProtKB-KW"/>
</dbReference>
<evidence type="ECO:0000256" key="9">
    <source>
        <dbReference type="ARBA" id="ARBA00023049"/>
    </source>
</evidence>
<organism evidence="14">
    <name type="scientific">Thermogemmatispora argillosa</name>
    <dbReference type="NCBI Taxonomy" id="2045280"/>
    <lineage>
        <taxon>Bacteria</taxon>
        <taxon>Bacillati</taxon>
        <taxon>Chloroflexota</taxon>
        <taxon>Ktedonobacteria</taxon>
        <taxon>Thermogemmatisporales</taxon>
        <taxon>Thermogemmatisporaceae</taxon>
        <taxon>Thermogemmatispora</taxon>
    </lineage>
</organism>
<keyword evidence="2" id="KW-1003">Cell membrane</keyword>
<proteinExistence type="predicted"/>
<keyword evidence="7" id="KW-0862">Zinc</keyword>
<evidence type="ECO:0000256" key="8">
    <source>
        <dbReference type="ARBA" id="ARBA00022989"/>
    </source>
</evidence>
<accession>A0A455T517</accession>
<keyword evidence="3" id="KW-0645">Protease</keyword>
<keyword evidence="6" id="KW-0378">Hydrolase</keyword>
<feature type="transmembrane region" description="Helical" evidence="11">
    <location>
        <begin position="460"/>
        <end position="484"/>
    </location>
</feature>
<evidence type="ECO:0000256" key="10">
    <source>
        <dbReference type="ARBA" id="ARBA00023136"/>
    </source>
</evidence>
<evidence type="ECO:0000256" key="3">
    <source>
        <dbReference type="ARBA" id="ARBA00022670"/>
    </source>
</evidence>
<evidence type="ECO:0000256" key="6">
    <source>
        <dbReference type="ARBA" id="ARBA00022801"/>
    </source>
</evidence>
<dbReference type="Pfam" id="PF02861">
    <property type="entry name" value="Clp_N"/>
    <property type="match status" value="1"/>
</dbReference>
<evidence type="ECO:0000259" key="13">
    <source>
        <dbReference type="Pfam" id="PF02861"/>
    </source>
</evidence>
<dbReference type="InterPro" id="IPR036628">
    <property type="entry name" value="Clp_N_dom_sf"/>
</dbReference>
<protein>
    <submittedName>
        <fullName evidence="14">Uncharacterized protein</fullName>
    </submittedName>
</protein>
<keyword evidence="9" id="KW-0482">Metalloprotease</keyword>
<feature type="transmembrane region" description="Helical" evidence="11">
    <location>
        <begin position="436"/>
        <end position="454"/>
    </location>
</feature>
<name>A0A455T517_9CHLR</name>